<accession>A0ABU6QYV8</accession>
<keyword evidence="2" id="KW-1185">Reference proteome</keyword>
<evidence type="ECO:0000313" key="2">
    <source>
        <dbReference type="Proteomes" id="UP001341840"/>
    </source>
</evidence>
<feature type="non-terminal residue" evidence="1">
    <location>
        <position position="1"/>
    </location>
</feature>
<reference evidence="1 2" key="1">
    <citation type="journal article" date="2023" name="Plants (Basel)">
        <title>Bridging the Gap: Combining Genomics and Transcriptomics Approaches to Understand Stylosanthes scabra, an Orphan Legume from the Brazilian Caatinga.</title>
        <authorList>
            <person name="Ferreira-Neto J.R.C."/>
            <person name="da Silva M.D."/>
            <person name="Binneck E."/>
            <person name="de Melo N.F."/>
            <person name="da Silva R.H."/>
            <person name="de Melo A.L.T.M."/>
            <person name="Pandolfi V."/>
            <person name="Bustamante F.O."/>
            <person name="Brasileiro-Vidal A.C."/>
            <person name="Benko-Iseppon A.M."/>
        </authorList>
    </citation>
    <scope>NUCLEOTIDE SEQUENCE [LARGE SCALE GENOMIC DNA]</scope>
    <source>
        <tissue evidence="1">Leaves</tissue>
    </source>
</reference>
<dbReference type="Proteomes" id="UP001341840">
    <property type="component" value="Unassembled WGS sequence"/>
</dbReference>
<name>A0ABU6QYV8_9FABA</name>
<gene>
    <name evidence="1" type="ORF">PIB30_097760</name>
</gene>
<evidence type="ECO:0000313" key="1">
    <source>
        <dbReference type="EMBL" id="MED6116179.1"/>
    </source>
</evidence>
<dbReference type="EMBL" id="JASCZI010002431">
    <property type="protein sequence ID" value="MED6116179.1"/>
    <property type="molecule type" value="Genomic_DNA"/>
</dbReference>
<sequence length="54" mass="6097">EKQVEKMKKMEFGNLASGASKAPRICVDITPEPTHMRGIYHQGYFQNLSSHAYA</sequence>
<protein>
    <submittedName>
        <fullName evidence="1">Uncharacterized protein</fullName>
    </submittedName>
</protein>
<proteinExistence type="predicted"/>
<comment type="caution">
    <text evidence="1">The sequence shown here is derived from an EMBL/GenBank/DDBJ whole genome shotgun (WGS) entry which is preliminary data.</text>
</comment>
<organism evidence="1 2">
    <name type="scientific">Stylosanthes scabra</name>
    <dbReference type="NCBI Taxonomy" id="79078"/>
    <lineage>
        <taxon>Eukaryota</taxon>
        <taxon>Viridiplantae</taxon>
        <taxon>Streptophyta</taxon>
        <taxon>Embryophyta</taxon>
        <taxon>Tracheophyta</taxon>
        <taxon>Spermatophyta</taxon>
        <taxon>Magnoliopsida</taxon>
        <taxon>eudicotyledons</taxon>
        <taxon>Gunneridae</taxon>
        <taxon>Pentapetalae</taxon>
        <taxon>rosids</taxon>
        <taxon>fabids</taxon>
        <taxon>Fabales</taxon>
        <taxon>Fabaceae</taxon>
        <taxon>Papilionoideae</taxon>
        <taxon>50 kb inversion clade</taxon>
        <taxon>dalbergioids sensu lato</taxon>
        <taxon>Dalbergieae</taxon>
        <taxon>Pterocarpus clade</taxon>
        <taxon>Stylosanthes</taxon>
    </lineage>
</organism>